<evidence type="ECO:0000256" key="8">
    <source>
        <dbReference type="ARBA" id="ARBA00023242"/>
    </source>
</evidence>
<keyword evidence="3" id="KW-0507">mRNA processing</keyword>
<proteinExistence type="inferred from homology"/>
<evidence type="ECO:0000256" key="11">
    <source>
        <dbReference type="SAM" id="MobiDB-lite"/>
    </source>
</evidence>
<dbReference type="Pfam" id="PF16568">
    <property type="entry name" value="Sam68-YY"/>
    <property type="match status" value="1"/>
</dbReference>
<evidence type="ECO:0000256" key="9">
    <source>
        <dbReference type="ARBA" id="ARBA00040879"/>
    </source>
</evidence>
<dbReference type="GeneTree" id="ENSGT00940000157134"/>
<keyword evidence="14" id="KW-1185">Reference proteome</keyword>
<feature type="domain" description="K Homology" evidence="12">
    <location>
        <begin position="58"/>
        <end position="156"/>
    </location>
</feature>
<dbReference type="InterPro" id="IPR055256">
    <property type="entry name" value="KH_1_KHDC4/BBP-like"/>
</dbReference>
<dbReference type="PANTHER" id="PTHR11208">
    <property type="entry name" value="RNA-BINDING PROTEIN RELATED"/>
    <property type="match status" value="1"/>
</dbReference>
<evidence type="ECO:0000313" key="14">
    <source>
        <dbReference type="Proteomes" id="UP000233040"/>
    </source>
</evidence>
<reference evidence="13" key="2">
    <citation type="submission" date="2025-09" db="UniProtKB">
        <authorList>
            <consortium name="Ensembl"/>
        </authorList>
    </citation>
    <scope>IDENTIFICATION</scope>
</reference>
<dbReference type="Pfam" id="PF22675">
    <property type="entry name" value="KH-I_KHDC4-BBP"/>
    <property type="match status" value="1"/>
</dbReference>
<dbReference type="SUPFAM" id="SSF54791">
    <property type="entry name" value="Eukaryotic type KH-domain (KH-domain type I)"/>
    <property type="match status" value="1"/>
</dbReference>
<protein>
    <recommendedName>
        <fullName evidence="9">KH domain-containing, RNA-binding, signal transduction-associated protein 2</fullName>
    </recommendedName>
</protein>
<dbReference type="STRING" id="9516.ENSCCAP00000039884"/>
<dbReference type="PROSITE" id="PS50084">
    <property type="entry name" value="KH_TYPE_1"/>
    <property type="match status" value="1"/>
</dbReference>
<evidence type="ECO:0000256" key="3">
    <source>
        <dbReference type="ARBA" id="ARBA00022664"/>
    </source>
</evidence>
<dbReference type="Proteomes" id="UP000233040">
    <property type="component" value="Unassembled WGS sequence"/>
</dbReference>
<dbReference type="InterPro" id="IPR004087">
    <property type="entry name" value="KH_dom"/>
</dbReference>
<dbReference type="GO" id="GO:0003729">
    <property type="term" value="F:mRNA binding"/>
    <property type="evidence" value="ECO:0007669"/>
    <property type="project" value="TreeGrafter"/>
</dbReference>
<dbReference type="GO" id="GO:0008143">
    <property type="term" value="F:poly(A) binding"/>
    <property type="evidence" value="ECO:0007669"/>
    <property type="project" value="TreeGrafter"/>
</dbReference>
<name>A0A2K5SHM3_CEBIM</name>
<keyword evidence="6" id="KW-0729">SH3-binding</keyword>
<evidence type="ECO:0000259" key="12">
    <source>
        <dbReference type="SMART" id="SM00322"/>
    </source>
</evidence>
<dbReference type="InterPro" id="IPR032571">
    <property type="entry name" value="Qua1_dom"/>
</dbReference>
<feature type="region of interest" description="Disordered" evidence="11">
    <location>
        <begin position="279"/>
        <end position="306"/>
    </location>
</feature>
<dbReference type="GO" id="GO:0005634">
    <property type="term" value="C:nucleus"/>
    <property type="evidence" value="ECO:0007669"/>
    <property type="project" value="UniProtKB-SubCell"/>
</dbReference>
<comment type="similarity">
    <text evidence="2">Belongs to the KHDRBS family.</text>
</comment>
<evidence type="ECO:0000256" key="4">
    <source>
        <dbReference type="ARBA" id="ARBA00022884"/>
    </source>
</evidence>
<dbReference type="Pfam" id="PF16274">
    <property type="entry name" value="Qua1"/>
    <property type="match status" value="1"/>
</dbReference>
<keyword evidence="7" id="KW-0804">Transcription</keyword>
<evidence type="ECO:0000313" key="13">
    <source>
        <dbReference type="Ensembl" id="ENSCCAP00000039884.1"/>
    </source>
</evidence>
<dbReference type="OMA" id="YGHGVNE"/>
<dbReference type="CDD" id="cd22384">
    <property type="entry name" value="KH-I_KHDRBS"/>
    <property type="match status" value="1"/>
</dbReference>
<dbReference type="AlphaFoldDB" id="A0A2K5SHM3"/>
<reference evidence="13" key="1">
    <citation type="submission" date="2025-08" db="UniProtKB">
        <authorList>
            <consortium name="Ensembl"/>
        </authorList>
    </citation>
    <scope>IDENTIFICATION</scope>
</reference>
<sequence>MEEEKYLPELMAEKDSLDPSFVHASRLLAEEIEKFQGSDGKKEDEEKKYLDVISNKNIKLSERVLIPVKQYPKFNFVGKLLGPRGNSLKRLQEETGAKMSILGKGSMRDKAKEEELRKSGEAKYAHLSDELHVLIEVFAPPGEAYSRMSHALEEIKKFLVPGRGGAVPPPPPPGRGVLAPRGSTVTRGALPVPPVARGVPTPRARGAPAVPGYRAPPPPAHEAYEEYGYDDGYGGEYDDQTYEAYDNSYATQTQSVPEYYDYGHGVSEDAYDSYATEEWATTRSSLKAPPPRSARGGYREHPYGRY</sequence>
<evidence type="ECO:0000256" key="1">
    <source>
        <dbReference type="ARBA" id="ARBA00004123"/>
    </source>
</evidence>
<evidence type="ECO:0000256" key="6">
    <source>
        <dbReference type="ARBA" id="ARBA00023036"/>
    </source>
</evidence>
<dbReference type="InterPro" id="IPR045071">
    <property type="entry name" value="BBP-like"/>
</dbReference>
<dbReference type="InterPro" id="IPR036612">
    <property type="entry name" value="KH_dom_type_1_sf"/>
</dbReference>
<dbReference type="PANTHER" id="PTHR11208:SF34">
    <property type="entry name" value="KH DOMAIN-CONTAINING, RNA-BINDING, SIGNAL TRANSDUCTION-ASSOCIATED PROTEIN 2"/>
    <property type="match status" value="1"/>
</dbReference>
<dbReference type="Ensembl" id="ENSCCAT00000057693.1">
    <property type="protein sequence ID" value="ENSCCAP00000039884.1"/>
    <property type="gene ID" value="ENSCCAG00000037746.1"/>
</dbReference>
<dbReference type="GO" id="GO:0017124">
    <property type="term" value="F:SH3 domain binding"/>
    <property type="evidence" value="ECO:0007669"/>
    <property type="project" value="UniProtKB-KW"/>
</dbReference>
<dbReference type="Gene3D" id="3.30.1370.10">
    <property type="entry name" value="K Homology domain, type 1"/>
    <property type="match status" value="1"/>
</dbReference>
<organism evidence="13 14">
    <name type="scientific">Cebus imitator</name>
    <name type="common">Panamanian white-faced capuchin</name>
    <name type="synonym">Cebus capucinus imitator</name>
    <dbReference type="NCBI Taxonomy" id="2715852"/>
    <lineage>
        <taxon>Eukaryota</taxon>
        <taxon>Metazoa</taxon>
        <taxon>Chordata</taxon>
        <taxon>Craniata</taxon>
        <taxon>Vertebrata</taxon>
        <taxon>Euteleostomi</taxon>
        <taxon>Mammalia</taxon>
        <taxon>Eutheria</taxon>
        <taxon>Euarchontoglires</taxon>
        <taxon>Primates</taxon>
        <taxon>Haplorrhini</taxon>
        <taxon>Platyrrhini</taxon>
        <taxon>Cebidae</taxon>
        <taxon>Cebinae</taxon>
        <taxon>Cebus</taxon>
    </lineage>
</organism>
<keyword evidence="5" id="KW-0805">Transcription regulation</keyword>
<evidence type="ECO:0000256" key="10">
    <source>
        <dbReference type="PROSITE-ProRule" id="PRU00117"/>
    </source>
</evidence>
<keyword evidence="4 10" id="KW-0694">RNA-binding</keyword>
<comment type="subcellular location">
    <subcellularLocation>
        <location evidence="1">Nucleus</location>
    </subcellularLocation>
</comment>
<evidence type="ECO:0000256" key="7">
    <source>
        <dbReference type="ARBA" id="ARBA00023163"/>
    </source>
</evidence>
<accession>A0A2K5SHM3</accession>
<gene>
    <name evidence="13" type="primary">KHDRBS2</name>
</gene>
<dbReference type="GO" id="GO:0006397">
    <property type="term" value="P:mRNA processing"/>
    <property type="evidence" value="ECO:0007669"/>
    <property type="project" value="UniProtKB-KW"/>
</dbReference>
<keyword evidence="8" id="KW-0539">Nucleus</keyword>
<dbReference type="InterPro" id="IPR032335">
    <property type="entry name" value="Sam68-YY"/>
</dbReference>
<dbReference type="SMART" id="SM00322">
    <property type="entry name" value="KH"/>
    <property type="match status" value="1"/>
</dbReference>
<feature type="compositionally biased region" description="Basic and acidic residues" evidence="11">
    <location>
        <begin position="297"/>
        <end position="306"/>
    </location>
</feature>
<evidence type="ECO:0000256" key="5">
    <source>
        <dbReference type="ARBA" id="ARBA00023015"/>
    </source>
</evidence>
<dbReference type="GO" id="GO:0000381">
    <property type="term" value="P:regulation of alternative mRNA splicing, via spliceosome"/>
    <property type="evidence" value="ECO:0007669"/>
    <property type="project" value="TreeGrafter"/>
</dbReference>
<feature type="region of interest" description="Disordered" evidence="11">
    <location>
        <begin position="184"/>
        <end position="240"/>
    </location>
</feature>
<evidence type="ECO:0000256" key="2">
    <source>
        <dbReference type="ARBA" id="ARBA00010174"/>
    </source>
</evidence>
<feature type="compositionally biased region" description="Low complexity" evidence="11">
    <location>
        <begin position="196"/>
        <end position="213"/>
    </location>
</feature>